<keyword evidence="1" id="KW-1133">Transmembrane helix</keyword>
<feature type="transmembrane region" description="Helical" evidence="1">
    <location>
        <begin position="44"/>
        <end position="63"/>
    </location>
</feature>
<evidence type="ECO:0000313" key="4">
    <source>
        <dbReference type="Proteomes" id="UP001597052"/>
    </source>
</evidence>
<keyword evidence="4" id="KW-1185">Reference proteome</keyword>
<keyword evidence="1" id="KW-0472">Membrane</keyword>
<accession>A0ABD6D2Y5</accession>
<evidence type="ECO:0000313" key="3">
    <source>
        <dbReference type="EMBL" id="MFD1640644.1"/>
    </source>
</evidence>
<sequence>MSGSRRESPLLDDGDTPLQSIVAGVTTGLVLTVAFGLLALGVPWFWVVFPVGFGGLLPVTMGVTKWYEHRQTDHPTSESTTTAEEDALETLRNRYARGKIDEAEFERRLDALLETESVDDAGAYAARETLEE</sequence>
<organism evidence="3 4">
    <name type="scientific">Halohasta litorea</name>
    <dbReference type="NCBI Taxonomy" id="869891"/>
    <lineage>
        <taxon>Archaea</taxon>
        <taxon>Methanobacteriati</taxon>
        <taxon>Methanobacteriota</taxon>
        <taxon>Stenosarchaea group</taxon>
        <taxon>Halobacteria</taxon>
        <taxon>Halobacteriales</taxon>
        <taxon>Haloferacaceae</taxon>
        <taxon>Halohasta</taxon>
    </lineage>
</organism>
<evidence type="ECO:0000256" key="1">
    <source>
        <dbReference type="SAM" id="Phobius"/>
    </source>
</evidence>
<dbReference type="RefSeq" id="WP_256394346.1">
    <property type="nucleotide sequence ID" value="NZ_JANHDJ010000001.1"/>
</dbReference>
<gene>
    <name evidence="3" type="ORF">ACFSBW_01970</name>
</gene>
<evidence type="ECO:0000259" key="2">
    <source>
        <dbReference type="Pfam" id="PF09851"/>
    </source>
</evidence>
<feature type="transmembrane region" description="Helical" evidence="1">
    <location>
        <begin position="21"/>
        <end position="38"/>
    </location>
</feature>
<keyword evidence="1" id="KW-0812">Transmembrane</keyword>
<dbReference type="Pfam" id="PF09851">
    <property type="entry name" value="SHOCT"/>
    <property type="match status" value="1"/>
</dbReference>
<dbReference type="EMBL" id="JBHUDM010000001">
    <property type="protein sequence ID" value="MFD1640644.1"/>
    <property type="molecule type" value="Genomic_DNA"/>
</dbReference>
<dbReference type="AlphaFoldDB" id="A0ABD6D2Y5"/>
<dbReference type="InterPro" id="IPR018649">
    <property type="entry name" value="SHOCT"/>
</dbReference>
<protein>
    <submittedName>
        <fullName evidence="3">SHOCT domain-containing protein</fullName>
    </submittedName>
</protein>
<reference evidence="3 4" key="1">
    <citation type="journal article" date="2019" name="Int. J. Syst. Evol. Microbiol.">
        <title>The Global Catalogue of Microorganisms (GCM) 10K type strain sequencing project: providing services to taxonomists for standard genome sequencing and annotation.</title>
        <authorList>
            <consortium name="The Broad Institute Genomics Platform"/>
            <consortium name="The Broad Institute Genome Sequencing Center for Infectious Disease"/>
            <person name="Wu L."/>
            <person name="Ma J."/>
        </authorList>
    </citation>
    <scope>NUCLEOTIDE SEQUENCE [LARGE SCALE GENOMIC DNA]</scope>
    <source>
        <strain evidence="3 4">CGMCC 1.10593</strain>
    </source>
</reference>
<comment type="caution">
    <text evidence="3">The sequence shown here is derived from an EMBL/GenBank/DDBJ whole genome shotgun (WGS) entry which is preliminary data.</text>
</comment>
<dbReference type="Proteomes" id="UP001597052">
    <property type="component" value="Unassembled WGS sequence"/>
</dbReference>
<feature type="domain" description="SHOCT" evidence="2">
    <location>
        <begin position="86"/>
        <end position="113"/>
    </location>
</feature>
<name>A0ABD6D2Y5_9EURY</name>
<proteinExistence type="predicted"/>